<reference evidence="2" key="2">
    <citation type="submission" date="2025-09" db="UniProtKB">
        <authorList>
            <consortium name="Ensembl"/>
        </authorList>
    </citation>
    <scope>IDENTIFICATION</scope>
</reference>
<protein>
    <recommendedName>
        <fullName evidence="1">Reverse transcriptase domain-containing protein</fullName>
    </recommendedName>
</protein>
<reference evidence="2" key="1">
    <citation type="submission" date="2025-08" db="UniProtKB">
        <authorList>
            <consortium name="Ensembl"/>
        </authorList>
    </citation>
    <scope>IDENTIFICATION</scope>
</reference>
<feature type="domain" description="Reverse transcriptase" evidence="1">
    <location>
        <begin position="1"/>
        <end position="177"/>
    </location>
</feature>
<dbReference type="PANTHER" id="PTHR33332">
    <property type="entry name" value="REVERSE TRANSCRIPTASE DOMAIN-CONTAINING PROTEIN"/>
    <property type="match status" value="1"/>
</dbReference>
<dbReference type="SUPFAM" id="SSF56672">
    <property type="entry name" value="DNA/RNA polymerases"/>
    <property type="match status" value="1"/>
</dbReference>
<evidence type="ECO:0000313" key="2">
    <source>
        <dbReference type="Ensembl" id="ENSMALP00000001186.1"/>
    </source>
</evidence>
<evidence type="ECO:0000313" key="3">
    <source>
        <dbReference type="Proteomes" id="UP000261600"/>
    </source>
</evidence>
<accession>A0A3Q3ILI4</accession>
<organism evidence="2 3">
    <name type="scientific">Monopterus albus</name>
    <name type="common">Swamp eel</name>
    <dbReference type="NCBI Taxonomy" id="43700"/>
    <lineage>
        <taxon>Eukaryota</taxon>
        <taxon>Metazoa</taxon>
        <taxon>Chordata</taxon>
        <taxon>Craniata</taxon>
        <taxon>Vertebrata</taxon>
        <taxon>Euteleostomi</taxon>
        <taxon>Actinopterygii</taxon>
        <taxon>Neopterygii</taxon>
        <taxon>Teleostei</taxon>
        <taxon>Neoteleostei</taxon>
        <taxon>Acanthomorphata</taxon>
        <taxon>Anabantaria</taxon>
        <taxon>Synbranchiformes</taxon>
        <taxon>Synbranchidae</taxon>
        <taxon>Monopterus</taxon>
    </lineage>
</organism>
<dbReference type="PROSITE" id="PS50878">
    <property type="entry name" value="RT_POL"/>
    <property type="match status" value="1"/>
</dbReference>
<dbReference type="Proteomes" id="UP000261600">
    <property type="component" value="Unplaced"/>
</dbReference>
<evidence type="ECO:0000259" key="1">
    <source>
        <dbReference type="PROSITE" id="PS50878"/>
    </source>
</evidence>
<proteinExistence type="predicted"/>
<name>A0A3Q3ILI4_MONAL</name>
<dbReference type="AlphaFoldDB" id="A0A3Q3ILI4"/>
<dbReference type="Pfam" id="PF00078">
    <property type="entry name" value="RVT_1"/>
    <property type="match status" value="1"/>
</dbReference>
<keyword evidence="3" id="KW-1185">Reference proteome</keyword>
<dbReference type="InterPro" id="IPR043502">
    <property type="entry name" value="DNA/RNA_pol_sf"/>
</dbReference>
<dbReference type="InterPro" id="IPR000477">
    <property type="entry name" value="RT_dom"/>
</dbReference>
<dbReference type="Ensembl" id="ENSMALT00000001230.1">
    <property type="protein sequence ID" value="ENSMALP00000001186.1"/>
    <property type="gene ID" value="ENSMALG00000000917.1"/>
</dbReference>
<sequence>LMEDYGVHLILALLDLSAGFDTVDHAVLLSTLEHLVGLGGMVLNWFSSFLRNRTISVIIDDFSSDTAHLTSGIPQGSTLAPLLFSLYMSPLALIISRHNVHFHFYTDGIQIYMPLVSSDPNALTPLYDFIRDIKIWLAQNFLHLNENKTEYIFITPDPAAGVSSLSAPALKNLGVIFDTGFDFDKEIRAVVKTSFFHLKLLTKVKPFFS</sequence>